<dbReference type="AlphaFoldDB" id="T1HR46"/>
<dbReference type="Pfam" id="PF01167">
    <property type="entry name" value="Tub"/>
    <property type="match status" value="1"/>
</dbReference>
<keyword evidence="9" id="KW-1185">Reference proteome</keyword>
<sequence>MLNLENNLSDGLDVEDAESSPVTPHTPSEGFSSSEVVVPETVTAPFIYNATSNEMTDLHGDVVGNLEKFVLEPASQHFQFKCRITRDRKGMDRGLYPTYFLHLERDCSKKIFLLAGRKRKKSTTSNYLISTDPTDLSRGGEAFVGKLRSNLLGTHFTVYDNGTSPRHLGSKDHLAPPRQELAAIVYDTNVLGFKGPRKMTVILPGMTANNQRISITPTDDTESLLECFRTKCMDNLIQLHNKTPAWNDDTQSYVLNFHGRVTQASVKNFQIVHDSDGKITENGKPLRLSKRPNCWCLNGSVTECARILGVSRGNVSKVMTAFEREGKRPQPSTGLVESRSCLRETVGL</sequence>
<dbReference type="Gene3D" id="3.20.90.10">
    <property type="entry name" value="Tubby Protein, Chain A"/>
    <property type="match status" value="1"/>
</dbReference>
<evidence type="ECO:0000256" key="2">
    <source>
        <dbReference type="ARBA" id="ARBA00004496"/>
    </source>
</evidence>
<dbReference type="InParanoid" id="T1HR46"/>
<dbReference type="InterPro" id="IPR000007">
    <property type="entry name" value="Tubby_C"/>
</dbReference>
<feature type="compositionally biased region" description="Polar residues" evidence="6">
    <location>
        <begin position="20"/>
        <end position="31"/>
    </location>
</feature>
<dbReference type="VEuPathDB" id="VectorBase:RPRC006516"/>
<dbReference type="STRING" id="13249.T1HR46"/>
<feature type="domain" description="Tubby C-terminal" evidence="7">
    <location>
        <begin position="71"/>
        <end position="274"/>
    </location>
</feature>
<dbReference type="PROSITE" id="PS01200">
    <property type="entry name" value="TUB_1"/>
    <property type="match status" value="1"/>
</dbReference>
<dbReference type="InterPro" id="IPR018066">
    <property type="entry name" value="Tubby_C_CS"/>
</dbReference>
<feature type="region of interest" description="Disordered" evidence="6">
    <location>
        <begin position="1"/>
        <end position="34"/>
    </location>
</feature>
<dbReference type="GO" id="GO:0061512">
    <property type="term" value="P:protein localization to cilium"/>
    <property type="evidence" value="ECO:0007669"/>
    <property type="project" value="TreeGrafter"/>
</dbReference>
<dbReference type="EnsemblMetazoa" id="RPRC006516-RA">
    <property type="protein sequence ID" value="RPRC006516-PA"/>
    <property type="gene ID" value="RPRC006516"/>
</dbReference>
<dbReference type="GO" id="GO:0005737">
    <property type="term" value="C:cytoplasm"/>
    <property type="evidence" value="ECO:0007669"/>
    <property type="project" value="UniProtKB-SubCell"/>
</dbReference>
<evidence type="ECO:0000313" key="9">
    <source>
        <dbReference type="Proteomes" id="UP000015103"/>
    </source>
</evidence>
<evidence type="ECO:0000256" key="4">
    <source>
        <dbReference type="ARBA" id="ARBA00022490"/>
    </source>
</evidence>
<name>T1HR46_RHOPR</name>
<evidence type="ECO:0000256" key="1">
    <source>
        <dbReference type="ARBA" id="ARBA00004123"/>
    </source>
</evidence>
<evidence type="ECO:0000256" key="3">
    <source>
        <dbReference type="ARBA" id="ARBA00007129"/>
    </source>
</evidence>
<dbReference type="InterPro" id="IPR025659">
    <property type="entry name" value="Tubby-like_C"/>
</dbReference>
<dbReference type="SUPFAM" id="SSF54518">
    <property type="entry name" value="Tubby C-terminal domain-like"/>
    <property type="match status" value="1"/>
</dbReference>
<proteinExistence type="inferred from homology"/>
<comment type="similarity">
    <text evidence="3">Belongs to the TUB family.</text>
</comment>
<dbReference type="EMBL" id="ACPB03036879">
    <property type="status" value="NOT_ANNOTATED_CDS"/>
    <property type="molecule type" value="Genomic_DNA"/>
</dbReference>
<protein>
    <submittedName>
        <fullName evidence="8">Tubby C-terminal domain-containing protein</fullName>
    </submittedName>
</protein>
<evidence type="ECO:0000313" key="8">
    <source>
        <dbReference type="EnsemblMetazoa" id="RPRC006516-PA"/>
    </source>
</evidence>
<keyword evidence="5" id="KW-0539">Nucleus</keyword>
<comment type="subcellular location">
    <subcellularLocation>
        <location evidence="2">Cytoplasm</location>
    </subcellularLocation>
    <subcellularLocation>
        <location evidence="1">Nucleus</location>
    </subcellularLocation>
</comment>
<keyword evidence="4" id="KW-0963">Cytoplasm</keyword>
<dbReference type="PANTHER" id="PTHR16517:SF7">
    <property type="entry name" value="PROTEIN KING TUBBY"/>
    <property type="match status" value="1"/>
</dbReference>
<evidence type="ECO:0000256" key="5">
    <source>
        <dbReference type="ARBA" id="ARBA00023242"/>
    </source>
</evidence>
<evidence type="ECO:0000259" key="7">
    <source>
        <dbReference type="Pfam" id="PF01167"/>
    </source>
</evidence>
<dbReference type="OMA" id="HFKCRIT"/>
<dbReference type="eggNOG" id="KOG2502">
    <property type="taxonomic scope" value="Eukaryota"/>
</dbReference>
<reference evidence="8" key="1">
    <citation type="submission" date="2015-05" db="UniProtKB">
        <authorList>
            <consortium name="EnsemblMetazoa"/>
        </authorList>
    </citation>
    <scope>IDENTIFICATION</scope>
</reference>
<dbReference type="GO" id="GO:0005634">
    <property type="term" value="C:nucleus"/>
    <property type="evidence" value="ECO:0007669"/>
    <property type="project" value="UniProtKB-SubCell"/>
</dbReference>
<accession>T1HR46</accession>
<dbReference type="Proteomes" id="UP000015103">
    <property type="component" value="Unassembled WGS sequence"/>
</dbReference>
<dbReference type="HOGENOM" id="CLU_797683_0_0_1"/>
<evidence type="ECO:0000256" key="6">
    <source>
        <dbReference type="SAM" id="MobiDB-lite"/>
    </source>
</evidence>
<dbReference type="PANTHER" id="PTHR16517">
    <property type="entry name" value="TUBBY-RELATED"/>
    <property type="match status" value="1"/>
</dbReference>
<organism evidence="8 9">
    <name type="scientific">Rhodnius prolixus</name>
    <name type="common">Triatomid bug</name>
    <dbReference type="NCBI Taxonomy" id="13249"/>
    <lineage>
        <taxon>Eukaryota</taxon>
        <taxon>Metazoa</taxon>
        <taxon>Ecdysozoa</taxon>
        <taxon>Arthropoda</taxon>
        <taxon>Hexapoda</taxon>
        <taxon>Insecta</taxon>
        <taxon>Pterygota</taxon>
        <taxon>Neoptera</taxon>
        <taxon>Paraneoptera</taxon>
        <taxon>Hemiptera</taxon>
        <taxon>Heteroptera</taxon>
        <taxon>Panheteroptera</taxon>
        <taxon>Cimicomorpha</taxon>
        <taxon>Reduviidae</taxon>
        <taxon>Triatominae</taxon>
        <taxon>Rhodnius</taxon>
    </lineage>
</organism>
<dbReference type="GO" id="GO:0005929">
    <property type="term" value="C:cilium"/>
    <property type="evidence" value="ECO:0007669"/>
    <property type="project" value="TreeGrafter"/>
</dbReference>
<dbReference type="PRINTS" id="PR01573">
    <property type="entry name" value="SUPERTUBBY"/>
</dbReference>